<dbReference type="PANTHER" id="PTHR38116">
    <property type="entry name" value="CHROMOSOME 7, WHOLE GENOME SHOTGUN SEQUENCE"/>
    <property type="match status" value="1"/>
</dbReference>
<sequence length="164" mass="18854">MGLKVEDVMMPEKLASSPFYQPMIAPTDYPARLLEDVTSSTTPTHLKPTLPQVLYPHPAFLDLIPMPDFRARVITLLATHPHVIDLMDLKKDVAFENGICYWTSFGSEGIKSTAAQAAHGQPWDMRSWEVAPWFLRKWRVLFEGEDGEIWKQSQWWQRARGELT</sequence>
<evidence type="ECO:0000313" key="1">
    <source>
        <dbReference type="EMBL" id="GAM42849.1"/>
    </source>
</evidence>
<gene>
    <name evidence="1" type="ORF">TCE0_044f17194</name>
</gene>
<keyword evidence="2" id="KW-1185">Reference proteome</keyword>
<name>A0A478EDE5_TALPI</name>
<dbReference type="PANTHER" id="PTHR38116:SF8">
    <property type="entry name" value="BZIP DOMAIN-CONTAINING PROTEIN"/>
    <property type="match status" value="1"/>
</dbReference>
<evidence type="ECO:0000313" key="2">
    <source>
        <dbReference type="Proteomes" id="UP000053095"/>
    </source>
</evidence>
<reference evidence="2" key="1">
    <citation type="journal article" date="2015" name="Genome Announc.">
        <title>Draft genome sequence of Talaromyces cellulolyticus strain Y-94, a source of lignocellulosic biomass-degrading enzymes.</title>
        <authorList>
            <person name="Fujii T."/>
            <person name="Koike H."/>
            <person name="Sawayama S."/>
            <person name="Yano S."/>
            <person name="Inoue H."/>
        </authorList>
    </citation>
    <scope>NUCLEOTIDE SEQUENCE [LARGE SCALE GENOMIC DNA]</scope>
    <source>
        <strain evidence="2">Y-94</strain>
    </source>
</reference>
<dbReference type="Proteomes" id="UP000053095">
    <property type="component" value="Unassembled WGS sequence"/>
</dbReference>
<dbReference type="Pfam" id="PF11905">
    <property type="entry name" value="DUF3425"/>
    <property type="match status" value="1"/>
</dbReference>
<organism evidence="1 2">
    <name type="scientific">Talaromyces pinophilus</name>
    <name type="common">Penicillium pinophilum</name>
    <dbReference type="NCBI Taxonomy" id="128442"/>
    <lineage>
        <taxon>Eukaryota</taxon>
        <taxon>Fungi</taxon>
        <taxon>Dikarya</taxon>
        <taxon>Ascomycota</taxon>
        <taxon>Pezizomycotina</taxon>
        <taxon>Eurotiomycetes</taxon>
        <taxon>Eurotiomycetidae</taxon>
        <taxon>Eurotiales</taxon>
        <taxon>Trichocomaceae</taxon>
        <taxon>Talaromyces</taxon>
        <taxon>Talaromyces sect. Talaromyces</taxon>
    </lineage>
</organism>
<dbReference type="AlphaFoldDB" id="A0A478EDE5"/>
<accession>A0A478EDE5</accession>
<dbReference type="EMBL" id="DF933840">
    <property type="protein sequence ID" value="GAM42849.1"/>
    <property type="molecule type" value="Genomic_DNA"/>
</dbReference>
<dbReference type="InterPro" id="IPR021833">
    <property type="entry name" value="DUF3425"/>
</dbReference>
<proteinExistence type="predicted"/>
<protein>
    <submittedName>
        <fullName evidence="1">Uncharacterized protein</fullName>
    </submittedName>
</protein>